<dbReference type="HOGENOM" id="CLU_389736_0_0_5"/>
<dbReference type="KEGG" id="rpx:Rpdx1_2096"/>
<dbReference type="Proteomes" id="UP000001402">
    <property type="component" value="Chromosome"/>
</dbReference>
<name>E6VQ23_RHOPX</name>
<dbReference type="eggNOG" id="ENOG503047R">
    <property type="taxonomic scope" value="Bacteria"/>
</dbReference>
<dbReference type="OrthoDB" id="7068248at2"/>
<gene>
    <name evidence="1" type="ordered locus">Rpdx1_2096</name>
</gene>
<reference evidence="1" key="1">
    <citation type="submission" date="2010-12" db="EMBL/GenBank/DDBJ databases">
        <title>Complete sequence of Rhodopseudomonas palustris DX-1.</title>
        <authorList>
            <consortium name="US DOE Joint Genome Institute"/>
            <person name="Lucas S."/>
            <person name="Copeland A."/>
            <person name="Lapidus A."/>
            <person name="Cheng J.-F."/>
            <person name="Goodwin L."/>
            <person name="Pitluck S."/>
            <person name="Misra M."/>
            <person name="Chertkov O."/>
            <person name="Detter J.C."/>
            <person name="Han C."/>
            <person name="Tapia R."/>
            <person name="Land M."/>
            <person name="Hauser L."/>
            <person name="Kyrpides N."/>
            <person name="Ivanova N."/>
            <person name="Ovchinnikova G."/>
            <person name="Logan B."/>
            <person name="Oda Y."/>
            <person name="Harwood C."/>
            <person name="Woyke T."/>
        </authorList>
    </citation>
    <scope>NUCLEOTIDE SEQUENCE [LARGE SCALE GENOMIC DNA]</scope>
    <source>
        <strain evidence="1">DX-1</strain>
    </source>
</reference>
<evidence type="ECO:0000313" key="1">
    <source>
        <dbReference type="EMBL" id="ADU43700.1"/>
    </source>
</evidence>
<proteinExistence type="predicted"/>
<evidence type="ECO:0000313" key="2">
    <source>
        <dbReference type="Proteomes" id="UP000001402"/>
    </source>
</evidence>
<dbReference type="AlphaFoldDB" id="E6VQ23"/>
<sequence length="708" mass="80880">MARRRYPEIDRSFRTQRHTPIHHATAAAFRAIRRIEDEHSRNLVRGAIASCNTRTLAAKAINSLRKITRPADLALSVSILMGQDGPFADPRFTRNYADLRTPHYIDAAQPRSELAFVIGHVNGWTSQVIAILKEIANLLSLHNNPPHEQLDALCAFVDNFGASCFVLRRLSYLMARHQADPRLLPQSQRIATTLAQADCPGPYFSALELMETDRFYLSRASARIQIYRKFVFSDFRQILPLHELVPSPLSVGDLGAYLRRAHSTSIADEIIALLQIIILKRWFKSQHDDLVELLSPPILEALNQITKLQFDHGTLYQDADPKIHDLVYYQRCAAFLEVPGCALFRRSIDALIAPRLMSNIPMDVDFTNSLFPPASMHDLTKALNGFSAPYDYDDIQSSGTFLRTVALVHFINDRDNLRRFTSKSLRTICENTVCLDTLLTEREIETLYTISDETSRPLISVLALALYKSKVRNDDVDFKFRFSLCQTVIAQFHGRLERFIEWLIPNTPNIAEYILSILDRPTLQKLYWIIGSADEADRIRQTLLRTVGRQRHQLAYLIEADRIEAKRKVSKLRQFFDDSRIYVDGLAMKEWLDTNPNAYAQQYIKMIKQDLSTQQHQFPGDTNIATLHETYASIARFDYILIEALKTTFEQFCTNRHFGIESYLVTLPPTSIQGDVDSDGWFYPSGRGERRGLAWSWPLSAAPDPVAG</sequence>
<dbReference type="EMBL" id="CP002418">
    <property type="protein sequence ID" value="ADU43700.1"/>
    <property type="molecule type" value="Genomic_DNA"/>
</dbReference>
<organism evidence="1 2">
    <name type="scientific">Rhodopseudomonas palustris (strain DX-1)</name>
    <dbReference type="NCBI Taxonomy" id="652103"/>
    <lineage>
        <taxon>Bacteria</taxon>
        <taxon>Pseudomonadati</taxon>
        <taxon>Pseudomonadota</taxon>
        <taxon>Alphaproteobacteria</taxon>
        <taxon>Hyphomicrobiales</taxon>
        <taxon>Nitrobacteraceae</taxon>
        <taxon>Rhodopseudomonas</taxon>
    </lineage>
</organism>
<protein>
    <submittedName>
        <fullName evidence="1">Uncharacterized protein</fullName>
    </submittedName>
</protein>
<accession>E6VQ23</accession>